<dbReference type="Proteomes" id="UP000694620">
    <property type="component" value="Chromosome 5"/>
</dbReference>
<gene>
    <name evidence="1" type="primary">LOC114651775</name>
</gene>
<proteinExistence type="predicted"/>
<keyword evidence="2" id="KW-1185">Reference proteome</keyword>
<protein>
    <submittedName>
        <fullName evidence="1">Uncharacterized LOC114652763</fullName>
    </submittedName>
</protein>
<dbReference type="Ensembl" id="ENSECRT00000003633.1">
    <property type="protein sequence ID" value="ENSECRP00000003572.1"/>
    <property type="gene ID" value="ENSECRG00000002306.1"/>
</dbReference>
<accession>A0A8C4RLY9</accession>
<dbReference type="Ensembl" id="ENSECRT00000003594.1">
    <property type="protein sequence ID" value="ENSECRP00000003535.1"/>
    <property type="gene ID" value="ENSECRG00000002306.1"/>
</dbReference>
<reference evidence="1" key="2">
    <citation type="submission" date="2025-05" db="UniProtKB">
        <authorList>
            <consortium name="Ensembl"/>
        </authorList>
    </citation>
    <scope>IDENTIFICATION</scope>
</reference>
<organism evidence="1 2">
    <name type="scientific">Erpetoichthys calabaricus</name>
    <name type="common">Rope fish</name>
    <name type="synonym">Calamoichthys calabaricus</name>
    <dbReference type="NCBI Taxonomy" id="27687"/>
    <lineage>
        <taxon>Eukaryota</taxon>
        <taxon>Metazoa</taxon>
        <taxon>Chordata</taxon>
        <taxon>Craniata</taxon>
        <taxon>Vertebrata</taxon>
        <taxon>Euteleostomi</taxon>
        <taxon>Actinopterygii</taxon>
        <taxon>Polypteriformes</taxon>
        <taxon>Polypteridae</taxon>
        <taxon>Erpetoichthys</taxon>
    </lineage>
</organism>
<evidence type="ECO:0000313" key="1">
    <source>
        <dbReference type="Ensembl" id="ENSECRP00000003572.1"/>
    </source>
</evidence>
<sequence>MSNRDSESSQSKRRKTEDGSRLILNRMYFRISNVFIRTVGKIIMPLVPAHSSVKTIRELRGAEFEETISKTLRQFGINVRQFYAGSITIEAELQMQQSAMNINVAIAKMKSEMKKIVAVDSFRIKHVNKQDFHSPEPKVQAMDLAIHTLHMIKKELNKMKYSSAVFEVLEFQNAEQMIYQIIRDARSSTKVCLLSQNGKGKSFILNLLLLMTADTDEEYQEYIKNNEDILPLTQEHLMGNAEMIPEVFAEELEKYEDEIDSDHKKEIITKMIQNCDYTSSVSENKMSEMIKAEEKSFSALKQYCNGQSLRHFQSYLLPEKGTKRAYMATTKTVVRLRYGRIYQMKIEYMSKEDLQNQLYELVELARNREENKRSGKEENKQEERHHMALKKRFEILTRHFQQCSFDEEDLLKIEKPNCILLNEEVDTFEGSTAYFMGLGKNATEDRLFIREKLREIITLTNVSADQEKLQEMKIAAVKEIVVFAPCKLLCGEKELIEMPGTDESDPLALHDIGNILNEANGTLLLSDSSFNIGEADVKTILRDSKFLHNFIKSPEEYMLMFISYQEKNKDLHFTKEDKIMDMEFVNEEKKKREGEIQGLERLLEKQLPENVKKCVNTSVIFPVFHCSLLMQEGDATEIVRAFENNLQHTGVYKVMETLDQFGFTNLKPKIDEAKDTLILLKERAEHYLKMCERVTNQAEEAMRSLRKRELKEPLFERFSKEHEKILEATTWRLRVTRKGFINGQVAELLQKWGRGASEKWKENKDKVTNLNIFNPYSNGKHPKVNLYNIAYGKSDELDMNQFLDNTRKVMIQYKEDTIKLLKRTLEYTEIDKSDMEALVMKAADLELDEAIVWYMGKKKMLFDKQRLIQLFEKSLVDCLKYNLLENAFLEITIEDAKEMVTKQIAADVEKAGKYFEENIEKKLHHQRWNIFRRRVNPKSNNKTPRLLQTTMSVLKPMAGTLTKEKEEILKVIKELDKMIKMVIIKLYMFLFILCKS</sequence>
<dbReference type="Ensembl" id="ENSECRT00000003675.1">
    <property type="protein sequence ID" value="ENSECRP00000003615.1"/>
    <property type="gene ID" value="ENSECRG00000002306.1"/>
</dbReference>
<dbReference type="GeneTree" id="ENSGT00980000201435"/>
<name>A0A8C4RLY9_ERPCA</name>
<dbReference type="AlphaFoldDB" id="A0A8C4RLY9"/>
<evidence type="ECO:0000313" key="2">
    <source>
        <dbReference type="Proteomes" id="UP000694620"/>
    </source>
</evidence>
<reference evidence="1" key="1">
    <citation type="submission" date="2021-06" db="EMBL/GenBank/DDBJ databases">
        <authorList>
            <consortium name="Wellcome Sanger Institute Data Sharing"/>
        </authorList>
    </citation>
    <scope>NUCLEOTIDE SEQUENCE [LARGE SCALE GENOMIC DNA]</scope>
</reference>